<name>A0ABQ5YCX8_9NEIS</name>
<evidence type="ECO:0000313" key="3">
    <source>
        <dbReference type="Proteomes" id="UP001156706"/>
    </source>
</evidence>
<accession>A0ABQ5YCX8</accession>
<evidence type="ECO:0000313" key="2">
    <source>
        <dbReference type="EMBL" id="GLR12812.1"/>
    </source>
</evidence>
<reference evidence="3" key="1">
    <citation type="journal article" date="2019" name="Int. J. Syst. Evol. Microbiol.">
        <title>The Global Catalogue of Microorganisms (GCM) 10K type strain sequencing project: providing services to taxonomists for standard genome sequencing and annotation.</title>
        <authorList>
            <consortium name="The Broad Institute Genomics Platform"/>
            <consortium name="The Broad Institute Genome Sequencing Center for Infectious Disease"/>
            <person name="Wu L."/>
            <person name="Ma J."/>
        </authorList>
    </citation>
    <scope>NUCLEOTIDE SEQUENCE [LARGE SCALE GENOMIC DNA]</scope>
    <source>
        <strain evidence="3">NBRC 110044</strain>
    </source>
</reference>
<dbReference type="RefSeq" id="WP_284195946.1">
    <property type="nucleotide sequence ID" value="NZ_BSOG01000002.1"/>
</dbReference>
<sequence>MIKYLFIVLVSVALLAQAAECPEFEAPKARLNWIAKDMLVSGVPMAILQVDSDQSPLSMIAHYKRVWSAGGGEVTEYPVAGWQAVATARGQCFYTFQVKPVGMGSTGLLSVSQANTGPLRKPERFPMPSGSQVVNDIEHRDGIKNGRTVFLRNALTMESNAIYYRNNLPSQGWKISMERRINTKNGPGIVFDMKRDKNLAMLTISRSEGQTNVLFNYMDRP</sequence>
<dbReference type="EMBL" id="BSOG01000002">
    <property type="protein sequence ID" value="GLR12812.1"/>
    <property type="molecule type" value="Genomic_DNA"/>
</dbReference>
<keyword evidence="1" id="KW-0732">Signal</keyword>
<feature type="signal peptide" evidence="1">
    <location>
        <begin position="1"/>
        <end position="18"/>
    </location>
</feature>
<protein>
    <submittedName>
        <fullName evidence="2">Uncharacterized protein</fullName>
    </submittedName>
</protein>
<feature type="chain" id="PRO_5047322285" evidence="1">
    <location>
        <begin position="19"/>
        <end position="221"/>
    </location>
</feature>
<proteinExistence type="predicted"/>
<comment type="caution">
    <text evidence="2">The sequence shown here is derived from an EMBL/GenBank/DDBJ whole genome shotgun (WGS) entry which is preliminary data.</text>
</comment>
<keyword evidence="3" id="KW-1185">Reference proteome</keyword>
<evidence type="ECO:0000256" key="1">
    <source>
        <dbReference type="SAM" id="SignalP"/>
    </source>
</evidence>
<gene>
    <name evidence="2" type="ORF">GCM10007907_16020</name>
</gene>
<organism evidence="2 3">
    <name type="scientific">Chitinimonas prasina</name>
    <dbReference type="NCBI Taxonomy" id="1434937"/>
    <lineage>
        <taxon>Bacteria</taxon>
        <taxon>Pseudomonadati</taxon>
        <taxon>Pseudomonadota</taxon>
        <taxon>Betaproteobacteria</taxon>
        <taxon>Neisseriales</taxon>
        <taxon>Chitinibacteraceae</taxon>
        <taxon>Chitinimonas</taxon>
    </lineage>
</organism>
<dbReference type="Proteomes" id="UP001156706">
    <property type="component" value="Unassembled WGS sequence"/>
</dbReference>